<dbReference type="AlphaFoldDB" id="X1P0M5"/>
<dbReference type="PANTHER" id="PTHR30348">
    <property type="entry name" value="UNCHARACTERIZED PROTEIN YECE"/>
    <property type="match status" value="1"/>
</dbReference>
<evidence type="ECO:0008006" key="2">
    <source>
        <dbReference type="Google" id="ProtNLM"/>
    </source>
</evidence>
<dbReference type="EMBL" id="BARV01026002">
    <property type="protein sequence ID" value="GAI35976.1"/>
    <property type="molecule type" value="Genomic_DNA"/>
</dbReference>
<protein>
    <recommendedName>
        <fullName evidence="2">DUF72 domain-containing protein</fullName>
    </recommendedName>
</protein>
<gene>
    <name evidence="1" type="ORF">S06H3_42097</name>
</gene>
<reference evidence="1" key="1">
    <citation type="journal article" date="2014" name="Front. Microbiol.">
        <title>High frequency of phylogenetically diverse reductive dehalogenase-homologous genes in deep subseafloor sedimentary metagenomes.</title>
        <authorList>
            <person name="Kawai M."/>
            <person name="Futagami T."/>
            <person name="Toyoda A."/>
            <person name="Takaki Y."/>
            <person name="Nishi S."/>
            <person name="Hori S."/>
            <person name="Arai W."/>
            <person name="Tsubouchi T."/>
            <person name="Morono Y."/>
            <person name="Uchiyama I."/>
            <person name="Ito T."/>
            <person name="Fujiyama A."/>
            <person name="Inagaki F."/>
            <person name="Takami H."/>
        </authorList>
    </citation>
    <scope>NUCLEOTIDE SEQUENCE</scope>
    <source>
        <strain evidence="1">Expedition CK06-06</strain>
    </source>
</reference>
<dbReference type="SUPFAM" id="SSF117396">
    <property type="entry name" value="TM1631-like"/>
    <property type="match status" value="1"/>
</dbReference>
<sequence length="123" mass="14330">MVNIRVGTCSWTDPTLLSCGRFYPDSARSAEARLHYYSSQFDIVEVDSSYYSLPSERTGYLWAQRTGENFTFDVKAFRLFTQHSTPLDSLPKDLRQELTPALQQKANLYYRDMPGELTDELWR</sequence>
<dbReference type="PANTHER" id="PTHR30348:SF13">
    <property type="entry name" value="UPF0759 PROTEIN YUNF"/>
    <property type="match status" value="1"/>
</dbReference>
<name>X1P0M5_9ZZZZ</name>
<dbReference type="InterPro" id="IPR036520">
    <property type="entry name" value="UPF0759_sf"/>
</dbReference>
<comment type="caution">
    <text evidence="1">The sequence shown here is derived from an EMBL/GenBank/DDBJ whole genome shotgun (WGS) entry which is preliminary data.</text>
</comment>
<feature type="non-terminal residue" evidence="1">
    <location>
        <position position="123"/>
    </location>
</feature>
<accession>X1P0M5</accession>
<dbReference type="InterPro" id="IPR002763">
    <property type="entry name" value="DUF72"/>
</dbReference>
<proteinExistence type="predicted"/>
<dbReference type="Gene3D" id="3.20.20.410">
    <property type="entry name" value="Protein of unknown function UPF0759"/>
    <property type="match status" value="1"/>
</dbReference>
<dbReference type="Pfam" id="PF01904">
    <property type="entry name" value="DUF72"/>
    <property type="match status" value="1"/>
</dbReference>
<evidence type="ECO:0000313" key="1">
    <source>
        <dbReference type="EMBL" id="GAI35976.1"/>
    </source>
</evidence>
<organism evidence="1">
    <name type="scientific">marine sediment metagenome</name>
    <dbReference type="NCBI Taxonomy" id="412755"/>
    <lineage>
        <taxon>unclassified sequences</taxon>
        <taxon>metagenomes</taxon>
        <taxon>ecological metagenomes</taxon>
    </lineage>
</organism>